<evidence type="ECO:0000256" key="5">
    <source>
        <dbReference type="ARBA" id="ARBA00023136"/>
    </source>
</evidence>
<evidence type="ECO:0000256" key="4">
    <source>
        <dbReference type="ARBA" id="ARBA00022989"/>
    </source>
</evidence>
<dbReference type="EMBL" id="CP045929">
    <property type="protein sequence ID" value="QGK71964.1"/>
    <property type="molecule type" value="Genomic_DNA"/>
</dbReference>
<comment type="subcellular location">
    <subcellularLocation>
        <location evidence="1">Cell membrane</location>
        <topology evidence="1">Multi-pass membrane protein</topology>
    </subcellularLocation>
</comment>
<feature type="domain" description="Type II secretion system protein GspF" evidence="7">
    <location>
        <begin position="96"/>
        <end position="217"/>
    </location>
</feature>
<feature type="transmembrane region" description="Helical" evidence="6">
    <location>
        <begin position="234"/>
        <end position="255"/>
    </location>
</feature>
<feature type="transmembrane region" description="Helical" evidence="6">
    <location>
        <begin position="45"/>
        <end position="72"/>
    </location>
</feature>
<evidence type="ECO:0000313" key="9">
    <source>
        <dbReference type="Proteomes" id="UP000371041"/>
    </source>
</evidence>
<organism evidence="8 9">
    <name type="scientific">Allosaccharopolyspora coralli</name>
    <dbReference type="NCBI Taxonomy" id="2665642"/>
    <lineage>
        <taxon>Bacteria</taxon>
        <taxon>Bacillati</taxon>
        <taxon>Actinomycetota</taxon>
        <taxon>Actinomycetes</taxon>
        <taxon>Pseudonocardiales</taxon>
        <taxon>Pseudonocardiaceae</taxon>
        <taxon>Allosaccharopolyspora</taxon>
    </lineage>
</organism>
<protein>
    <submittedName>
        <fullName evidence="8">Secretion system protein</fullName>
    </submittedName>
</protein>
<sequence>MAAGALTVLAAAVALWPPTGAARRLPRRTAKRLSFSRLRPGRVVAIPGAAAIGWLAAGLGGLLAAVLAIVLGQRVVVAHRKRRASGDQLASLAAALRVVVAELRAGGHPAAAADGAAEDAAPEIADVLRKMAATVRLGGSVADAARDTSGPLARAWARVARAWALAERHGLALADLLDSVRRDLDHRTAVHRDVESRMAGPRATAGVLAVLPVLGIALGEASGAGAVAVLREHVLGQVLLVAGVALLGAGLLWTARITGTAVRG</sequence>
<proteinExistence type="predicted"/>
<keyword evidence="9" id="KW-1185">Reference proteome</keyword>
<evidence type="ECO:0000256" key="6">
    <source>
        <dbReference type="SAM" id="Phobius"/>
    </source>
</evidence>
<accession>A0A5Q3QFF5</accession>
<name>A0A5Q3QFF5_9PSEU</name>
<dbReference type="Proteomes" id="UP000371041">
    <property type="component" value="Chromosome"/>
</dbReference>
<dbReference type="InterPro" id="IPR018076">
    <property type="entry name" value="T2SS_GspF_dom"/>
</dbReference>
<evidence type="ECO:0000259" key="7">
    <source>
        <dbReference type="Pfam" id="PF00482"/>
    </source>
</evidence>
<reference evidence="9" key="1">
    <citation type="submission" date="2019-11" db="EMBL/GenBank/DDBJ databases">
        <title>The complete genome sequence of Saccharopolyspora sp. E2A.</title>
        <authorList>
            <person name="Zhang G."/>
        </authorList>
    </citation>
    <scope>NUCLEOTIDE SEQUENCE [LARGE SCALE GENOMIC DNA]</scope>
    <source>
        <strain evidence="9">E2A</strain>
    </source>
</reference>
<dbReference type="GO" id="GO:0005886">
    <property type="term" value="C:plasma membrane"/>
    <property type="evidence" value="ECO:0007669"/>
    <property type="project" value="UniProtKB-SubCell"/>
</dbReference>
<keyword evidence="2" id="KW-1003">Cell membrane</keyword>
<dbReference type="AlphaFoldDB" id="A0A5Q3QFF5"/>
<evidence type="ECO:0000313" key="8">
    <source>
        <dbReference type="EMBL" id="QGK71964.1"/>
    </source>
</evidence>
<keyword evidence="5 6" id="KW-0472">Membrane</keyword>
<dbReference type="Pfam" id="PF00482">
    <property type="entry name" value="T2SSF"/>
    <property type="match status" value="1"/>
</dbReference>
<dbReference type="PANTHER" id="PTHR35007">
    <property type="entry name" value="INTEGRAL MEMBRANE PROTEIN-RELATED"/>
    <property type="match status" value="1"/>
</dbReference>
<evidence type="ECO:0000256" key="3">
    <source>
        <dbReference type="ARBA" id="ARBA00022692"/>
    </source>
</evidence>
<keyword evidence="4 6" id="KW-1133">Transmembrane helix</keyword>
<dbReference type="KEGG" id="sace:GIY23_01480"/>
<evidence type="ECO:0000256" key="2">
    <source>
        <dbReference type="ARBA" id="ARBA00022475"/>
    </source>
</evidence>
<gene>
    <name evidence="8" type="ORF">GIY23_01480</name>
</gene>
<keyword evidence="3 6" id="KW-0812">Transmembrane</keyword>
<dbReference type="PANTHER" id="PTHR35007:SF4">
    <property type="entry name" value="CONSERVED TRANSMEMBRANE PROTEIN-RELATED"/>
    <property type="match status" value="1"/>
</dbReference>
<evidence type="ECO:0000256" key="1">
    <source>
        <dbReference type="ARBA" id="ARBA00004651"/>
    </source>
</evidence>
<feature type="transmembrane region" description="Helical" evidence="6">
    <location>
        <begin position="205"/>
        <end position="228"/>
    </location>
</feature>